<evidence type="ECO:0000313" key="4">
    <source>
        <dbReference type="Proteomes" id="UP000639403"/>
    </source>
</evidence>
<sequence>MAALYLHQALFTPEPSVPPVLAHTSPPSFRHGSSIQVDRHLSSVSSVTLRTASTSDYSHPTEPLLRPLDSEPSAYLDLLSTQPQYPNNHGTPDAPLALDGDPVIPSERRSRWERRIRRRLRRLRWSRRTFLIIIGAWTTYNAVRYYVAFAIYQYYERQVIVLTLGTSTALSTAFTLTSLAFKFFAPRLGWRDRPRAPHVVLQALLNYSSSVFLLGPAIVNFVFVFLWRHSDNPVNTLRGRCHWDIDVFWSGLGSACPRGPSWGFWLAGALVRLLLTIVVIGCYHLASYQYDVTRQPTRRRRRSRPHSDMSSPSATATITSAGSCPTSTSAVSSPVSIPQFIRHPSISTSEGHATNESYGSSSEHRPLRNSRSRISAQSITEGKAREVYQLPSAASPKTEKEASLPAEQPPDREDTASESSSEDLHASADVNRFGRPMGHAPGVYATTPPWGPTYEDDEEIPQSSMSDSELSTFAERFRHLVAEISRETEEGIALAQSEYYPPTFPSMSAATPLPALTDYADDDYVPVLGRTVHRMPTIESLGSREMMSIGSQSGSSVRRASPGPHHMSRPSTRSNNLSVSEAGTSTPSTRSRANSLDAALALAAPPSSEDMGEEDGARWDEEEGDAQEHRPASHEPSSR</sequence>
<feature type="transmembrane region" description="Helical" evidence="2">
    <location>
        <begin position="159"/>
        <end position="184"/>
    </location>
</feature>
<feature type="compositionally biased region" description="Polar residues" evidence="1">
    <location>
        <begin position="549"/>
        <end position="558"/>
    </location>
</feature>
<proteinExistence type="predicted"/>
<dbReference type="EMBL" id="JADOXO010000287">
    <property type="protein sequence ID" value="KAF9807208.1"/>
    <property type="molecule type" value="Genomic_DNA"/>
</dbReference>
<feature type="compositionally biased region" description="Polar residues" evidence="1">
    <location>
        <begin position="569"/>
        <end position="594"/>
    </location>
</feature>
<protein>
    <submittedName>
        <fullName evidence="3">Uncharacterized protein</fullName>
    </submittedName>
</protein>
<feature type="region of interest" description="Disordered" evidence="1">
    <location>
        <begin position="294"/>
        <end position="469"/>
    </location>
</feature>
<feature type="transmembrane region" description="Helical" evidence="2">
    <location>
        <begin position="262"/>
        <end position="286"/>
    </location>
</feature>
<name>A0A8H7TYU9_9APHY</name>
<reference evidence="3" key="2">
    <citation type="journal article" name="Front. Microbiol.">
        <title>Degradative Capacity of Two Strains of Rhodonia placenta: From Phenotype to Genotype.</title>
        <authorList>
            <person name="Kolle M."/>
            <person name="Horta M.A.C."/>
            <person name="Nowrousian M."/>
            <person name="Ohm R.A."/>
            <person name="Benz J.P."/>
            <person name="Pilgard A."/>
        </authorList>
    </citation>
    <scope>NUCLEOTIDE SEQUENCE</scope>
    <source>
        <strain evidence="3">FPRL280</strain>
    </source>
</reference>
<evidence type="ECO:0000256" key="2">
    <source>
        <dbReference type="SAM" id="Phobius"/>
    </source>
</evidence>
<keyword evidence="2" id="KW-0812">Transmembrane</keyword>
<feature type="region of interest" description="Disordered" evidence="1">
    <location>
        <begin position="80"/>
        <end position="102"/>
    </location>
</feature>
<accession>A0A8H7TYU9</accession>
<feature type="compositionally biased region" description="Basic and acidic residues" evidence="1">
    <location>
        <begin position="626"/>
        <end position="639"/>
    </location>
</feature>
<feature type="transmembrane region" description="Helical" evidence="2">
    <location>
        <begin position="125"/>
        <end position="147"/>
    </location>
</feature>
<feature type="compositionally biased region" description="Acidic residues" evidence="1">
    <location>
        <begin position="610"/>
        <end position="625"/>
    </location>
</feature>
<feature type="compositionally biased region" description="Low complexity" evidence="1">
    <location>
        <begin position="598"/>
        <end position="608"/>
    </location>
</feature>
<dbReference type="Proteomes" id="UP000639403">
    <property type="component" value="Unassembled WGS sequence"/>
</dbReference>
<feature type="region of interest" description="Disordered" evidence="1">
    <location>
        <begin position="544"/>
        <end position="639"/>
    </location>
</feature>
<feature type="compositionally biased region" description="Polar residues" evidence="1">
    <location>
        <begin position="80"/>
        <end position="90"/>
    </location>
</feature>
<organism evidence="3 4">
    <name type="scientific">Rhodonia placenta</name>
    <dbReference type="NCBI Taxonomy" id="104341"/>
    <lineage>
        <taxon>Eukaryota</taxon>
        <taxon>Fungi</taxon>
        <taxon>Dikarya</taxon>
        <taxon>Basidiomycota</taxon>
        <taxon>Agaricomycotina</taxon>
        <taxon>Agaricomycetes</taxon>
        <taxon>Polyporales</taxon>
        <taxon>Adustoporiaceae</taxon>
        <taxon>Rhodonia</taxon>
    </lineage>
</organism>
<gene>
    <name evidence="3" type="ORF">IEO21_08323</name>
</gene>
<feature type="transmembrane region" description="Helical" evidence="2">
    <location>
        <begin position="204"/>
        <end position="227"/>
    </location>
</feature>
<feature type="compositionally biased region" description="Low complexity" evidence="1">
    <location>
        <begin position="308"/>
        <end position="336"/>
    </location>
</feature>
<keyword evidence="2" id="KW-1133">Transmembrane helix</keyword>
<evidence type="ECO:0000313" key="3">
    <source>
        <dbReference type="EMBL" id="KAF9807208.1"/>
    </source>
</evidence>
<keyword evidence="2" id="KW-0472">Membrane</keyword>
<reference evidence="3" key="1">
    <citation type="submission" date="2020-11" db="EMBL/GenBank/DDBJ databases">
        <authorList>
            <person name="Koelle M."/>
            <person name="Horta M.A.C."/>
            <person name="Nowrousian M."/>
            <person name="Ohm R.A."/>
            <person name="Benz P."/>
            <person name="Pilgard A."/>
        </authorList>
    </citation>
    <scope>NUCLEOTIDE SEQUENCE</scope>
    <source>
        <strain evidence="3">FPRL280</strain>
    </source>
</reference>
<dbReference type="AlphaFoldDB" id="A0A8H7TYU9"/>
<comment type="caution">
    <text evidence="3">The sequence shown here is derived from an EMBL/GenBank/DDBJ whole genome shotgun (WGS) entry which is preliminary data.</text>
</comment>
<feature type="compositionally biased region" description="Polar residues" evidence="1">
    <location>
        <begin position="345"/>
        <end position="361"/>
    </location>
</feature>
<evidence type="ECO:0000256" key="1">
    <source>
        <dbReference type="SAM" id="MobiDB-lite"/>
    </source>
</evidence>